<dbReference type="Proteomes" id="UP000000600">
    <property type="component" value="Unassembled WGS sequence"/>
</dbReference>
<organism evidence="3 5">
    <name type="scientific">Paramecium tetraurelia</name>
    <dbReference type="NCBI Taxonomy" id="5888"/>
    <lineage>
        <taxon>Eukaryota</taxon>
        <taxon>Sar</taxon>
        <taxon>Alveolata</taxon>
        <taxon>Ciliophora</taxon>
        <taxon>Intramacronucleata</taxon>
        <taxon>Oligohymenophorea</taxon>
        <taxon>Peniculida</taxon>
        <taxon>Parameciidae</taxon>
        <taxon>Paramecium</taxon>
    </lineage>
</organism>
<dbReference type="Gene3D" id="3.30.470.20">
    <property type="entry name" value="ATP-grasp fold, B domain"/>
    <property type="match status" value="1"/>
</dbReference>
<evidence type="ECO:0000313" key="3">
    <source>
        <dbReference type="EMBL" id="CAH03594.1"/>
    </source>
</evidence>
<keyword evidence="3" id="KW-0436">Ligase</keyword>
<dbReference type="RefSeq" id="XP_001423054.1">
    <property type="nucleotide sequence ID" value="XM_001423017.1"/>
</dbReference>
<dbReference type="SUPFAM" id="SSF56059">
    <property type="entry name" value="Glutathione synthetase ATP-binding domain-like"/>
    <property type="match status" value="1"/>
</dbReference>
<keyword evidence="1" id="KW-0175">Coiled coil</keyword>
<dbReference type="InParanoid" id="Q6BFH6"/>
<dbReference type="KEGG" id="ptm:PTMB.397c"/>
<dbReference type="RefSeq" id="XP_001347221.1">
    <property type="nucleotide sequence ID" value="XM_001347185.1"/>
</dbReference>
<dbReference type="Pfam" id="PF03133">
    <property type="entry name" value="TTL"/>
    <property type="match status" value="1"/>
</dbReference>
<dbReference type="AlphaFoldDB" id="Q6BFH6"/>
<protein>
    <submittedName>
        <fullName evidence="4">Chromosome undetermined scaffold_1, whole genome shotgun sequence</fullName>
    </submittedName>
    <submittedName>
        <fullName evidence="3">Tubulin-tyrosine ligase, putative</fullName>
    </submittedName>
</protein>
<dbReference type="KEGG" id="ptm:GSPATT00000091001"/>
<dbReference type="GeneID" id="5008815"/>
<evidence type="ECO:0000313" key="5">
    <source>
        <dbReference type="Proteomes" id="UP000000600"/>
    </source>
</evidence>
<dbReference type="GO" id="GO:0016874">
    <property type="term" value="F:ligase activity"/>
    <property type="evidence" value="ECO:0007669"/>
    <property type="project" value="UniProtKB-KW"/>
</dbReference>
<evidence type="ECO:0000313" key="4">
    <source>
        <dbReference type="EMBL" id="CAK55656.1"/>
    </source>
</evidence>
<sequence length="794" mass="94753">MQRDLAIFPNTPQLQGLFNPTPIHPMTAFVARSCYKYNQLQRNKQQRIVIQHIPQKLRPNEKRHISLPRALQAIKKQQFESLRRSSHQKDQSYSLVFSEFKQEELILSNIDKFYNMQNKLQTSNDDLVEERKANLKELKRSNSKMKNALENDKTKLILQNILGGMQQKVNEVAHENHMRIMGMQIKKFKLQDQQSIRNKAWSQEKERESSKSFVEKRDFNTRSVQKKRYQSPQTKIKNISQQAMKTNQNFRFSLTDYSSLSREQLFQMKLLSYHYLIFIVASQSNFYVQPSEGVIELKFKVGKGNNSLLIKELFKSRWWWNLNQEAEYKELNFIWTQIKVPQFMNLQEWSKDPSINRLKSLSSTFADLKRQKKQKSPKSNKQIQKFGTFDDPIKKLIVEQDVNELKSMDKSIQSFIKYAEKKELKIIENVNKIHNHIERNYHLGNKKAMFHNMKKYYELTKQELSLHLPMTFHVSGTKDKQYQQFMEYYKQKKGNNIWIVKPGEFTNRGNGIIVCQSLAEIHKIVSKKQVHPNGKPFTYLIQKYIEKPFLYNKRKFDIRCYFLITQLNSIIRAYWYEEGYIRTSSEEFDIKDVSNQYVHLTNDAIQKYSEAYGKYENGNKLSFAEFQRYLDKWHSNDHLNFYKDLYPELKIITLNAIKSVYHKIEPYKRNYNFEIFGLDFMIDEKFQPYLIEINTNPCLELSSPLLGRIIPAMVENAFRLSIDTLIPPPEQSTWPPNKKHLLFYDNMLENNRFQLIFDEREDAQELNVLYSNQLNDDQTDEMDEEEEEYQSDAD</sequence>
<evidence type="ECO:0000256" key="2">
    <source>
        <dbReference type="SAM" id="MobiDB-lite"/>
    </source>
</evidence>
<feature type="region of interest" description="Disordered" evidence="2">
    <location>
        <begin position="772"/>
        <end position="794"/>
    </location>
</feature>
<accession>Q6BFH6</accession>
<feature type="coiled-coil region" evidence="1">
    <location>
        <begin position="128"/>
        <end position="155"/>
    </location>
</feature>
<dbReference type="PANTHER" id="PTHR46069">
    <property type="entry name" value="TUBULIN TYROSINE LIGASE"/>
    <property type="match status" value="1"/>
</dbReference>
<dbReference type="EMBL" id="CR548612">
    <property type="protein sequence ID" value="CAH03594.1"/>
    <property type="molecule type" value="Genomic_DNA"/>
</dbReference>
<dbReference type="PANTHER" id="PTHR46069:SF1">
    <property type="entry name" value="CHROMOSOME UNDETERMINED SCAFFOLD_125, WHOLE GENOME SHOTGUN SEQUENCE"/>
    <property type="match status" value="1"/>
</dbReference>
<dbReference type="PROSITE" id="PS51221">
    <property type="entry name" value="TTL"/>
    <property type="match status" value="1"/>
</dbReference>
<dbReference type="GeneID" id="79574086"/>
<reference evidence="4" key="3">
    <citation type="submission" date="2006-03" db="EMBL/GenBank/DDBJ databases">
        <authorList>
            <consortium name="Genoscope"/>
        </authorList>
    </citation>
    <scope>NUCLEOTIDE SEQUENCE</scope>
    <source>
        <strain evidence="4">Stock d4-2</strain>
    </source>
</reference>
<evidence type="ECO:0000256" key="1">
    <source>
        <dbReference type="SAM" id="Coils"/>
    </source>
</evidence>
<keyword evidence="5" id="KW-1185">Reference proteome</keyword>
<dbReference type="InterPro" id="IPR004344">
    <property type="entry name" value="TTL/TTLL_fam"/>
</dbReference>
<feature type="compositionally biased region" description="Acidic residues" evidence="2">
    <location>
        <begin position="777"/>
        <end position="794"/>
    </location>
</feature>
<reference evidence="3" key="4">
    <citation type="submission" date="2006-11" db="EMBL/GenBank/DDBJ databases">
        <title>Paramecium megabase sequencing project.</title>
        <authorList>
            <person name="Nowak J.K."/>
            <person name="Migdalski A."/>
            <person name="Gromadka R."/>
            <person name="Zagulski M."/>
        </authorList>
    </citation>
    <scope>NUCLEOTIDE SEQUENCE</scope>
    <source>
        <strain evidence="3">Stock d4-2</strain>
    </source>
</reference>
<dbReference type="eggNOG" id="KOG2157">
    <property type="taxonomic scope" value="Eukaryota"/>
</dbReference>
<dbReference type="OMA" id="HPMTAFV"/>
<dbReference type="HOGENOM" id="CLU_016075_0_0_1"/>
<dbReference type="OrthoDB" id="290395at2759"/>
<proteinExistence type="predicted"/>
<reference evidence="3 5" key="1">
    <citation type="journal article" date="2004" name="Curr. Biol.">
        <title>High coding density on the largest Paramecium tetraurelia somatic chromosome.</title>
        <authorList>
            <person name="Zagulski M."/>
            <person name="Nowak J.K."/>
            <person name="Le Mouel A."/>
            <person name="Nowacki M."/>
            <person name="Migdalski A."/>
            <person name="Gromadka R."/>
            <person name="Noel B."/>
            <person name="Blanc I."/>
            <person name="Dessen P."/>
            <person name="Wincker P."/>
            <person name="Keller A.M."/>
            <person name="Cohen J."/>
            <person name="Meyer E."/>
            <person name="Sperling L."/>
        </authorList>
    </citation>
    <scope>NUCLEOTIDE SEQUENCE [LARGE SCALE GENOMIC DNA]</scope>
    <source>
        <strain evidence="3 5">Stock d4-2</strain>
    </source>
</reference>
<dbReference type="EMBL" id="CT867985">
    <property type="protein sequence ID" value="CAK55656.1"/>
    <property type="molecule type" value="Genomic_DNA"/>
</dbReference>
<name>Q6BFH6_PARTE</name>
<gene>
    <name evidence="4" type="ORF">GSPATT00000091001</name>
    <name evidence="3" type="ORF">PTMB.397c</name>
</gene>
<dbReference type="STRING" id="5888.Q6BFH6"/>
<reference evidence="4 5" key="2">
    <citation type="journal article" date="2006" name="Nature">
        <title>Global trends of whole-genome duplications revealed by the ciliate Paramecium tetraurelia.</title>
        <authorList>
            <consortium name="Genoscope"/>
            <person name="Aury J.-M."/>
            <person name="Jaillon O."/>
            <person name="Duret L."/>
            <person name="Noel B."/>
            <person name="Jubin C."/>
            <person name="Porcel B.M."/>
            <person name="Segurens B."/>
            <person name="Daubin V."/>
            <person name="Anthouard V."/>
            <person name="Aiach N."/>
            <person name="Arnaiz O."/>
            <person name="Billaut A."/>
            <person name="Beisson J."/>
            <person name="Blanc I."/>
            <person name="Bouhouche K."/>
            <person name="Camara F."/>
            <person name="Duharcourt S."/>
            <person name="Guigo R."/>
            <person name="Gogendeau D."/>
            <person name="Katinka M."/>
            <person name="Keller A.-M."/>
            <person name="Kissmehl R."/>
            <person name="Klotz C."/>
            <person name="Koll F."/>
            <person name="Le Moue A."/>
            <person name="Lepere C."/>
            <person name="Malinsky S."/>
            <person name="Nowacki M."/>
            <person name="Nowak J.K."/>
            <person name="Plattner H."/>
            <person name="Poulain J."/>
            <person name="Ruiz F."/>
            <person name="Serrano V."/>
            <person name="Zagulski M."/>
            <person name="Dessen P."/>
            <person name="Betermier M."/>
            <person name="Weissenbach J."/>
            <person name="Scarpelli C."/>
            <person name="Schachter V."/>
            <person name="Sperling L."/>
            <person name="Meyer E."/>
            <person name="Cohen J."/>
            <person name="Wincker P."/>
        </authorList>
    </citation>
    <scope>NUCLEOTIDE SEQUENCE [LARGE SCALE GENOMIC DNA]</scope>
    <source>
        <strain evidence="4 5">Stock d4-2</strain>
    </source>
</reference>